<evidence type="ECO:0000313" key="1">
    <source>
        <dbReference type="EMBL" id="MBA9023937.1"/>
    </source>
</evidence>
<sequence length="99" mass="10707">MMVNQKERDPTLLVPPATVPGVSMTLRPRLRRKDVPAYLASTHGIDIALSTLNKLATIGGGPEMQYAGRIPLYHVDALDAWAAARLSKPVRSTSERSAA</sequence>
<dbReference type="EMBL" id="JACJHZ010000043">
    <property type="protein sequence ID" value="MBA9023937.1"/>
    <property type="molecule type" value="Genomic_DNA"/>
</dbReference>
<evidence type="ECO:0000313" key="2">
    <source>
        <dbReference type="Proteomes" id="UP000587524"/>
    </source>
</evidence>
<keyword evidence="2" id="KW-1185">Reference proteome</keyword>
<organism evidence="1 2">
    <name type="scientific">Aminobacter ciceronei</name>
    <dbReference type="NCBI Taxonomy" id="150723"/>
    <lineage>
        <taxon>Bacteria</taxon>
        <taxon>Pseudomonadati</taxon>
        <taxon>Pseudomonadota</taxon>
        <taxon>Alphaproteobacteria</taxon>
        <taxon>Hyphomicrobiales</taxon>
        <taxon>Phyllobacteriaceae</taxon>
        <taxon>Aminobacter</taxon>
    </lineage>
</organism>
<dbReference type="RefSeq" id="WP_246341045.1">
    <property type="nucleotide sequence ID" value="NZ_JACJHY010000043.1"/>
</dbReference>
<reference evidence="1 2" key="1">
    <citation type="submission" date="2020-08" db="EMBL/GenBank/DDBJ databases">
        <title>Genomic Encyclopedia of Type Strains, Phase IV (KMG-IV): sequencing the most valuable type-strain genomes for metagenomic binning, comparative biology and taxonomic classification.</title>
        <authorList>
            <person name="Goeker M."/>
        </authorList>
    </citation>
    <scope>NUCLEOTIDE SEQUENCE [LARGE SCALE GENOMIC DNA]</scope>
    <source>
        <strain evidence="1 2">DSM 17455</strain>
    </source>
</reference>
<comment type="caution">
    <text evidence="1">The sequence shown here is derived from an EMBL/GenBank/DDBJ whole genome shotgun (WGS) entry which is preliminary data.</text>
</comment>
<name>A0ABR6CHU5_9HYPH</name>
<accession>A0ABR6CHU5</accession>
<gene>
    <name evidence="1" type="ORF">HNQ97_005970</name>
</gene>
<proteinExistence type="predicted"/>
<evidence type="ECO:0008006" key="3">
    <source>
        <dbReference type="Google" id="ProtNLM"/>
    </source>
</evidence>
<dbReference type="Proteomes" id="UP000587524">
    <property type="component" value="Unassembled WGS sequence"/>
</dbReference>
<protein>
    <recommendedName>
        <fullName evidence="3">DNA-binding protein</fullName>
    </recommendedName>
</protein>